<dbReference type="Pfam" id="PF02277">
    <property type="entry name" value="DBI_PRT"/>
    <property type="match status" value="1"/>
</dbReference>
<dbReference type="PANTHER" id="PTHR43463:SF1">
    <property type="entry name" value="NICOTINATE-NUCLEOTIDE--DIMETHYLBENZIMIDAZOLE PHOSPHORIBOSYLTRANSFERASE"/>
    <property type="match status" value="1"/>
</dbReference>
<dbReference type="HAMAP" id="MF_00230">
    <property type="entry name" value="CobT"/>
    <property type="match status" value="1"/>
</dbReference>
<evidence type="ECO:0000256" key="9">
    <source>
        <dbReference type="ARBA" id="ARBA00030686"/>
    </source>
</evidence>
<evidence type="ECO:0000256" key="5">
    <source>
        <dbReference type="ARBA" id="ARBA00015486"/>
    </source>
</evidence>
<dbReference type="Gene3D" id="1.10.1610.10">
    <property type="match status" value="1"/>
</dbReference>
<dbReference type="InterPro" id="IPR003200">
    <property type="entry name" value="Nict_dMeBzImd_PRibTrfase"/>
</dbReference>
<sequence>MLEVKNWTAKIPPVSDEARSQAAKRMNQLTKPPGSLGRLESLAIELAAVTGEPLPQCDPAAVLIMAADHGVTEEGISAYPPDVTAQMVYNFLRGGAAINALARQANAAVRVVDIGVASELEAESLRKRKVRPGTGNFAQTEAMTRDEVLTALQVGWEEAADLARSGTRLLAIGEMGIGNTTTSAALVAAFTGRSPMEVVGRGTGLDDERLLHKARVIEKALSFHSIDPSDPIDVLSKVGGLEVAGLAGAVLGAASHRVPVIMDGYISTVAAWIAAKIEPAVHPYLFASHLSVEPGHRVVLNDLGKTPLFSLDMRLGEGSGAALAIPIFQAACRILREMATFAEAGVSGATHE</sequence>
<evidence type="ECO:0000256" key="10">
    <source>
        <dbReference type="ARBA" id="ARBA00047340"/>
    </source>
</evidence>
<comment type="similarity">
    <text evidence="3 11">Belongs to the CobT family.</text>
</comment>
<dbReference type="CDD" id="cd02439">
    <property type="entry name" value="DMB-PRT_CobT"/>
    <property type="match status" value="1"/>
</dbReference>
<evidence type="ECO:0000256" key="6">
    <source>
        <dbReference type="ARBA" id="ARBA00022573"/>
    </source>
</evidence>
<dbReference type="Gene3D" id="3.40.50.10210">
    <property type="match status" value="1"/>
</dbReference>
<keyword evidence="8 11" id="KW-0808">Transferase</keyword>
<evidence type="ECO:0000313" key="13">
    <source>
        <dbReference type="Proteomes" id="UP001057291"/>
    </source>
</evidence>
<evidence type="ECO:0000256" key="2">
    <source>
        <dbReference type="ARBA" id="ARBA00005049"/>
    </source>
</evidence>
<dbReference type="NCBIfam" id="TIGR03160">
    <property type="entry name" value="cobT_DBIPRT"/>
    <property type="match status" value="1"/>
</dbReference>
<evidence type="ECO:0000256" key="11">
    <source>
        <dbReference type="HAMAP-Rule" id="MF_00230"/>
    </source>
</evidence>
<dbReference type="PANTHER" id="PTHR43463">
    <property type="entry name" value="NICOTINATE-NUCLEOTIDE--DIMETHYLBENZIMIDAZOLE PHOSPHORIBOSYLTRANSFERASE"/>
    <property type="match status" value="1"/>
</dbReference>
<evidence type="ECO:0000256" key="4">
    <source>
        <dbReference type="ARBA" id="ARBA00011991"/>
    </source>
</evidence>
<evidence type="ECO:0000256" key="3">
    <source>
        <dbReference type="ARBA" id="ARBA00007110"/>
    </source>
</evidence>
<comment type="caution">
    <text evidence="12">The sequence shown here is derived from an EMBL/GenBank/DDBJ whole genome shotgun (WGS) entry which is preliminary data.</text>
</comment>
<evidence type="ECO:0000313" key="12">
    <source>
        <dbReference type="EMBL" id="GIM47386.1"/>
    </source>
</evidence>
<dbReference type="InterPro" id="IPR036087">
    <property type="entry name" value="Nict_dMeBzImd_PRibTrfase_sf"/>
</dbReference>
<comment type="function">
    <text evidence="1 11">Catalyzes the synthesis of alpha-ribazole-5'-phosphate from nicotinate mononucleotide (NAMN) and 5,6-dimethylbenzimidazole (DMB).</text>
</comment>
<dbReference type="GO" id="GO:0008939">
    <property type="term" value="F:nicotinate-nucleotide-dimethylbenzimidazole phosphoribosyltransferase activity"/>
    <property type="evidence" value="ECO:0007669"/>
    <property type="project" value="UniProtKB-UniRule"/>
</dbReference>
<keyword evidence="13" id="KW-1185">Reference proteome</keyword>
<evidence type="ECO:0000256" key="8">
    <source>
        <dbReference type="ARBA" id="ARBA00022679"/>
    </source>
</evidence>
<proteinExistence type="inferred from homology"/>
<dbReference type="NCBIfam" id="NF000996">
    <property type="entry name" value="PRK00105.1"/>
    <property type="match status" value="1"/>
</dbReference>
<feature type="active site" description="Proton acceptor" evidence="11">
    <location>
        <position position="317"/>
    </location>
</feature>
<evidence type="ECO:0000256" key="1">
    <source>
        <dbReference type="ARBA" id="ARBA00002197"/>
    </source>
</evidence>
<dbReference type="SUPFAM" id="SSF52733">
    <property type="entry name" value="Nicotinate mononucleotide:5,6-dimethylbenzimidazole phosphoribosyltransferase (CobT)"/>
    <property type="match status" value="1"/>
</dbReference>
<organism evidence="12 13">
    <name type="scientific">Collibacillus ludicampi</name>
    <dbReference type="NCBI Taxonomy" id="2771369"/>
    <lineage>
        <taxon>Bacteria</taxon>
        <taxon>Bacillati</taxon>
        <taxon>Bacillota</taxon>
        <taxon>Bacilli</taxon>
        <taxon>Bacillales</taxon>
        <taxon>Alicyclobacillaceae</taxon>
        <taxon>Collibacillus</taxon>
    </lineage>
</organism>
<gene>
    <name evidence="11 12" type="primary">cobT</name>
    <name evidence="12" type="ORF">DNHGIG_29350</name>
</gene>
<keyword evidence="7 11" id="KW-0328">Glycosyltransferase</keyword>
<dbReference type="EC" id="2.4.2.21" evidence="4 11"/>
<name>A0AAV4LHU2_9BACL</name>
<reference evidence="12" key="1">
    <citation type="journal article" date="2023" name="Int. J. Syst. Evol. Microbiol.">
        <title>Collibacillus ludicampi gen. nov., sp. nov., a new soil bacterium of the family Alicyclobacillaceae.</title>
        <authorList>
            <person name="Jojima T."/>
            <person name="Ioku Y."/>
            <person name="Fukuta Y."/>
            <person name="Shirasaka N."/>
            <person name="Matsumura Y."/>
            <person name="Mori M."/>
        </authorList>
    </citation>
    <scope>NUCLEOTIDE SEQUENCE</scope>
    <source>
        <strain evidence="12">TP075</strain>
    </source>
</reference>
<dbReference type="InterPro" id="IPR017846">
    <property type="entry name" value="Nict_dMeBzImd_PRibTrfase_bact"/>
</dbReference>
<dbReference type="EMBL" id="BOQE01000001">
    <property type="protein sequence ID" value="GIM47386.1"/>
    <property type="molecule type" value="Genomic_DNA"/>
</dbReference>
<dbReference type="GO" id="GO:0009236">
    <property type="term" value="P:cobalamin biosynthetic process"/>
    <property type="evidence" value="ECO:0007669"/>
    <property type="project" value="UniProtKB-UniRule"/>
</dbReference>
<comment type="pathway">
    <text evidence="2 11">Nucleoside biosynthesis; alpha-ribazole biosynthesis; alpha-ribazole from 5,6-dimethylbenzimidazole: step 1/2.</text>
</comment>
<dbReference type="InterPro" id="IPR023195">
    <property type="entry name" value="Nict_dMeBzImd_PRibTrfase_N"/>
</dbReference>
<comment type="catalytic activity">
    <reaction evidence="10 11">
        <text>5,6-dimethylbenzimidazole + nicotinate beta-D-ribonucleotide = alpha-ribazole 5'-phosphate + nicotinate + H(+)</text>
        <dbReference type="Rhea" id="RHEA:11196"/>
        <dbReference type="ChEBI" id="CHEBI:15378"/>
        <dbReference type="ChEBI" id="CHEBI:15890"/>
        <dbReference type="ChEBI" id="CHEBI:32544"/>
        <dbReference type="ChEBI" id="CHEBI:57502"/>
        <dbReference type="ChEBI" id="CHEBI:57918"/>
        <dbReference type="EC" id="2.4.2.21"/>
    </reaction>
</comment>
<protein>
    <recommendedName>
        <fullName evidence="5 11">Nicotinate-nucleotide--dimethylbenzimidazole phosphoribosyltransferase</fullName>
        <shortName evidence="11">NN:DBI PRT</shortName>
        <ecNumber evidence="4 11">2.4.2.21</ecNumber>
    </recommendedName>
    <alternativeName>
        <fullName evidence="9 11">N(1)-alpha-phosphoribosyltransferase</fullName>
    </alternativeName>
</protein>
<evidence type="ECO:0000256" key="7">
    <source>
        <dbReference type="ARBA" id="ARBA00022676"/>
    </source>
</evidence>
<accession>A0AAV4LHU2</accession>
<dbReference type="RefSeq" id="WP_282200370.1">
    <property type="nucleotide sequence ID" value="NZ_BOQE01000001.1"/>
</dbReference>
<dbReference type="FunFam" id="3.40.50.10210:FF:000001">
    <property type="entry name" value="Nicotinate-nucleotide--dimethylbenzimidazole phosphoribosyltransferase"/>
    <property type="match status" value="1"/>
</dbReference>
<dbReference type="Proteomes" id="UP001057291">
    <property type="component" value="Unassembled WGS sequence"/>
</dbReference>
<dbReference type="AlphaFoldDB" id="A0AAV4LHU2"/>
<keyword evidence="6 11" id="KW-0169">Cobalamin biosynthesis</keyword>